<organism evidence="4 5">
    <name type="scientific">Solimonas fluminis</name>
    <dbReference type="NCBI Taxonomy" id="2086571"/>
    <lineage>
        <taxon>Bacteria</taxon>
        <taxon>Pseudomonadati</taxon>
        <taxon>Pseudomonadota</taxon>
        <taxon>Gammaproteobacteria</taxon>
        <taxon>Nevskiales</taxon>
        <taxon>Nevskiaceae</taxon>
        <taxon>Solimonas</taxon>
    </lineage>
</organism>
<dbReference type="InterPro" id="IPR023772">
    <property type="entry name" value="DNA-bd_HTH_TetR-type_CS"/>
</dbReference>
<comment type="caution">
    <text evidence="4">The sequence shown here is derived from an EMBL/GenBank/DDBJ whole genome shotgun (WGS) entry which is preliminary data.</text>
</comment>
<keyword evidence="5" id="KW-1185">Reference proteome</keyword>
<dbReference type="PROSITE" id="PS50977">
    <property type="entry name" value="HTH_TETR_2"/>
    <property type="match status" value="1"/>
</dbReference>
<dbReference type="PANTHER" id="PTHR43479:SF11">
    <property type="entry name" value="ACREF_ENVCD OPERON REPRESSOR-RELATED"/>
    <property type="match status" value="1"/>
</dbReference>
<dbReference type="EMBL" id="PSNW01000009">
    <property type="protein sequence ID" value="PPE72920.1"/>
    <property type="molecule type" value="Genomic_DNA"/>
</dbReference>
<evidence type="ECO:0000256" key="1">
    <source>
        <dbReference type="ARBA" id="ARBA00023125"/>
    </source>
</evidence>
<accession>A0A2S5TD41</accession>
<dbReference type="GO" id="GO:0003677">
    <property type="term" value="F:DNA binding"/>
    <property type="evidence" value="ECO:0007669"/>
    <property type="project" value="UniProtKB-UniRule"/>
</dbReference>
<gene>
    <name evidence="4" type="ORF">C3942_15975</name>
</gene>
<evidence type="ECO:0000256" key="2">
    <source>
        <dbReference type="PROSITE-ProRule" id="PRU00335"/>
    </source>
</evidence>
<dbReference type="RefSeq" id="WP_104231364.1">
    <property type="nucleotide sequence ID" value="NZ_PSNW01000009.1"/>
</dbReference>
<dbReference type="SUPFAM" id="SSF46689">
    <property type="entry name" value="Homeodomain-like"/>
    <property type="match status" value="1"/>
</dbReference>
<feature type="domain" description="HTH tetR-type" evidence="3">
    <location>
        <begin position="13"/>
        <end position="73"/>
    </location>
</feature>
<dbReference type="InterPro" id="IPR009057">
    <property type="entry name" value="Homeodomain-like_sf"/>
</dbReference>
<evidence type="ECO:0000313" key="4">
    <source>
        <dbReference type="EMBL" id="PPE72920.1"/>
    </source>
</evidence>
<sequence>MQTSSGKREQNKLANRASILDSARRLFAEQGYDAVTIRDVIRATPLASGTFYNYFPDKESLLRSLVEERLGELTDRLTQVRRTADTLEQFMQGAFLTTFEEICAHPDFYRMMFRNEPVIRAFFTDNVFGHTMRMLKIDLADAVARGLLADINVDFLTATIFGSAYELSRTLVDRKNPDPREAANFVARLFINGLANLQPEPAASELIRRGSLLLKGAAR</sequence>
<dbReference type="Gene3D" id="1.10.357.10">
    <property type="entry name" value="Tetracycline Repressor, domain 2"/>
    <property type="match status" value="1"/>
</dbReference>
<dbReference type="InterPro" id="IPR036271">
    <property type="entry name" value="Tet_transcr_reg_TetR-rel_C_sf"/>
</dbReference>
<dbReference type="PROSITE" id="PS01081">
    <property type="entry name" value="HTH_TETR_1"/>
    <property type="match status" value="1"/>
</dbReference>
<dbReference type="Pfam" id="PF00440">
    <property type="entry name" value="TetR_N"/>
    <property type="match status" value="1"/>
</dbReference>
<name>A0A2S5TD41_9GAMM</name>
<dbReference type="InterPro" id="IPR001647">
    <property type="entry name" value="HTH_TetR"/>
</dbReference>
<dbReference type="PRINTS" id="PR00455">
    <property type="entry name" value="HTHTETR"/>
</dbReference>
<reference evidence="4 5" key="1">
    <citation type="submission" date="2018-02" db="EMBL/GenBank/DDBJ databases">
        <title>Genome sequencing of Solimonas sp. HR-BB.</title>
        <authorList>
            <person name="Lee Y."/>
            <person name="Jeon C.O."/>
        </authorList>
    </citation>
    <scope>NUCLEOTIDE SEQUENCE [LARGE SCALE GENOMIC DNA]</scope>
    <source>
        <strain evidence="4 5">HR-BB</strain>
    </source>
</reference>
<proteinExistence type="predicted"/>
<feature type="DNA-binding region" description="H-T-H motif" evidence="2">
    <location>
        <begin position="36"/>
        <end position="55"/>
    </location>
</feature>
<dbReference type="InterPro" id="IPR050624">
    <property type="entry name" value="HTH-type_Tx_Regulator"/>
</dbReference>
<keyword evidence="1 2" id="KW-0238">DNA-binding</keyword>
<evidence type="ECO:0000259" key="3">
    <source>
        <dbReference type="PROSITE" id="PS50977"/>
    </source>
</evidence>
<dbReference type="SUPFAM" id="SSF48498">
    <property type="entry name" value="Tetracyclin repressor-like, C-terminal domain"/>
    <property type="match status" value="1"/>
</dbReference>
<dbReference type="OrthoDB" id="63332at2"/>
<dbReference type="Proteomes" id="UP000238220">
    <property type="component" value="Unassembled WGS sequence"/>
</dbReference>
<evidence type="ECO:0000313" key="5">
    <source>
        <dbReference type="Proteomes" id="UP000238220"/>
    </source>
</evidence>
<dbReference type="PANTHER" id="PTHR43479">
    <property type="entry name" value="ACREF/ENVCD OPERON REPRESSOR-RELATED"/>
    <property type="match status" value="1"/>
</dbReference>
<protein>
    <submittedName>
        <fullName evidence="4">TetR/AcrR family transcriptional regulator</fullName>
    </submittedName>
</protein>
<dbReference type="AlphaFoldDB" id="A0A2S5TD41"/>